<evidence type="ECO:0000313" key="3">
    <source>
        <dbReference type="Proteomes" id="UP000790347"/>
    </source>
</evidence>
<dbReference type="InterPro" id="IPR028846">
    <property type="entry name" value="Recoverin"/>
</dbReference>
<proteinExistence type="predicted"/>
<protein>
    <submittedName>
        <fullName evidence="2">Kv channel-interacting protein 4</fullName>
    </submittedName>
</protein>
<dbReference type="PANTHER" id="PTHR23055:SF167">
    <property type="entry name" value="EF-HAND DOMAIN-CONTAINING PROTEIN"/>
    <property type="match status" value="1"/>
</dbReference>
<reference evidence="2" key="2">
    <citation type="journal article" date="2022" name="Res Sq">
        <title>Comparative Genomics Reveals Insights into the Divergent Evolution of Astigmatic Mites and Household Pest Adaptations.</title>
        <authorList>
            <person name="Xiong Q."/>
            <person name="Wan A.T.-Y."/>
            <person name="Liu X.-Y."/>
            <person name="Fung C.S.-H."/>
            <person name="Xiao X."/>
            <person name="Malainual N."/>
            <person name="Hou J."/>
            <person name="Wang L."/>
            <person name="Wang M."/>
            <person name="Yang K."/>
            <person name="Cui Y."/>
            <person name="Leung E."/>
            <person name="Nong W."/>
            <person name="Shin S.-K."/>
            <person name="Au S."/>
            <person name="Jeong K.Y."/>
            <person name="Chew F.T."/>
            <person name="Hui J."/>
            <person name="Leung T.F."/>
            <person name="Tungtrongchitr A."/>
            <person name="Zhong N."/>
            <person name="Liu Z."/>
            <person name="Tsui S."/>
        </authorList>
    </citation>
    <scope>NUCLEOTIDE SEQUENCE</scope>
    <source>
        <strain evidence="2">Derf</strain>
        <tissue evidence="2">Whole organism</tissue>
    </source>
</reference>
<dbReference type="InterPro" id="IPR011992">
    <property type="entry name" value="EF-hand-dom_pair"/>
</dbReference>
<comment type="caution">
    <text evidence="2">The sequence shown here is derived from an EMBL/GenBank/DDBJ whole genome shotgun (WGS) entry which is preliminary data.</text>
</comment>
<name>A0A922IDC9_DERFA</name>
<gene>
    <name evidence="2" type="primary">KCNIP4_2</name>
    <name evidence="2" type="ORF">DERF_003820</name>
</gene>
<dbReference type="EMBL" id="ASGP02000001">
    <property type="protein sequence ID" value="KAH9529972.1"/>
    <property type="molecule type" value="Genomic_DNA"/>
</dbReference>
<accession>A0A922IDC9</accession>
<dbReference type="Gene3D" id="1.10.238.10">
    <property type="entry name" value="EF-hand"/>
    <property type="match status" value="1"/>
</dbReference>
<dbReference type="PANTHER" id="PTHR23055">
    <property type="entry name" value="CALCIUM BINDING PROTEINS"/>
    <property type="match status" value="1"/>
</dbReference>
<evidence type="ECO:0000256" key="1">
    <source>
        <dbReference type="ARBA" id="ARBA00022737"/>
    </source>
</evidence>
<dbReference type="SUPFAM" id="SSF47473">
    <property type="entry name" value="EF-hand"/>
    <property type="match status" value="1"/>
</dbReference>
<dbReference type="GO" id="GO:0005509">
    <property type="term" value="F:calcium ion binding"/>
    <property type="evidence" value="ECO:0007669"/>
    <property type="project" value="InterPro"/>
</dbReference>
<keyword evidence="3" id="KW-1185">Reference proteome</keyword>
<sequence>MKKISQQKKKFFMIKNKLIKLKLNEKKIGNSDEDLDIDIDQPLFARPKHDGLDALCQMTHYDKKELKLIYQGFKQECPNGYCSEEEFVNIFAKYFPQGDATKYAHLVFNTLRPMCDQESGCLNFGVPIHKGIIIIIKRNSER</sequence>
<keyword evidence="1" id="KW-0677">Repeat</keyword>
<dbReference type="Proteomes" id="UP000790347">
    <property type="component" value="Unassembled WGS sequence"/>
</dbReference>
<organism evidence="2 3">
    <name type="scientific">Dermatophagoides farinae</name>
    <name type="common">American house dust mite</name>
    <dbReference type="NCBI Taxonomy" id="6954"/>
    <lineage>
        <taxon>Eukaryota</taxon>
        <taxon>Metazoa</taxon>
        <taxon>Ecdysozoa</taxon>
        <taxon>Arthropoda</taxon>
        <taxon>Chelicerata</taxon>
        <taxon>Arachnida</taxon>
        <taxon>Acari</taxon>
        <taxon>Acariformes</taxon>
        <taxon>Sarcoptiformes</taxon>
        <taxon>Astigmata</taxon>
        <taxon>Psoroptidia</taxon>
        <taxon>Analgoidea</taxon>
        <taxon>Pyroglyphidae</taxon>
        <taxon>Dermatophagoidinae</taxon>
        <taxon>Dermatophagoides</taxon>
    </lineage>
</organism>
<reference evidence="2" key="1">
    <citation type="submission" date="2013-05" db="EMBL/GenBank/DDBJ databases">
        <authorList>
            <person name="Yim A.K.Y."/>
            <person name="Chan T.F."/>
            <person name="Ji K.M."/>
            <person name="Liu X.Y."/>
            <person name="Zhou J.W."/>
            <person name="Li R.Q."/>
            <person name="Yang K.Y."/>
            <person name="Li J."/>
            <person name="Li M."/>
            <person name="Law P.T.W."/>
            <person name="Wu Y.L."/>
            <person name="Cai Z.L."/>
            <person name="Qin H."/>
            <person name="Bao Y."/>
            <person name="Leung R.K.K."/>
            <person name="Ng P.K.S."/>
            <person name="Zou J."/>
            <person name="Zhong X.J."/>
            <person name="Ran P.X."/>
            <person name="Zhong N.S."/>
            <person name="Liu Z.G."/>
            <person name="Tsui S.K.W."/>
        </authorList>
    </citation>
    <scope>NUCLEOTIDE SEQUENCE</scope>
    <source>
        <strain evidence="2">Derf</strain>
        <tissue evidence="2">Whole organism</tissue>
    </source>
</reference>
<evidence type="ECO:0000313" key="2">
    <source>
        <dbReference type="EMBL" id="KAH9529972.1"/>
    </source>
</evidence>
<dbReference type="AlphaFoldDB" id="A0A922IDC9"/>